<sequence length="79" mass="8869">MTEQLTVYKPGERFATVGLSGVARVYEVDDIGRAVNIRLLDAHRYYQTGPGGEYDCICGHPGKTRADWDDHYYQATQGD</sequence>
<protein>
    <submittedName>
        <fullName evidence="1">Uncharacterized protein</fullName>
    </submittedName>
</protein>
<accession>A0ABP5UE73</accession>
<keyword evidence="2" id="KW-1185">Reference proteome</keyword>
<comment type="caution">
    <text evidence="1">The sequence shown here is derived from an EMBL/GenBank/DDBJ whole genome shotgun (WGS) entry which is preliminary data.</text>
</comment>
<dbReference type="Proteomes" id="UP001501170">
    <property type="component" value="Unassembled WGS sequence"/>
</dbReference>
<dbReference type="RefSeq" id="WP_346075675.1">
    <property type="nucleotide sequence ID" value="NZ_BAAARB010000005.1"/>
</dbReference>
<proteinExistence type="predicted"/>
<evidence type="ECO:0000313" key="2">
    <source>
        <dbReference type="Proteomes" id="UP001501170"/>
    </source>
</evidence>
<organism evidence="1 2">
    <name type="scientific">Gordonia cholesterolivorans</name>
    <dbReference type="NCBI Taxonomy" id="559625"/>
    <lineage>
        <taxon>Bacteria</taxon>
        <taxon>Bacillati</taxon>
        <taxon>Actinomycetota</taxon>
        <taxon>Actinomycetes</taxon>
        <taxon>Mycobacteriales</taxon>
        <taxon>Gordoniaceae</taxon>
        <taxon>Gordonia</taxon>
    </lineage>
</organism>
<gene>
    <name evidence="1" type="ORF">GCM10009855_14600</name>
</gene>
<reference evidence="2" key="1">
    <citation type="journal article" date="2019" name="Int. J. Syst. Evol. Microbiol.">
        <title>The Global Catalogue of Microorganisms (GCM) 10K type strain sequencing project: providing services to taxonomists for standard genome sequencing and annotation.</title>
        <authorList>
            <consortium name="The Broad Institute Genomics Platform"/>
            <consortium name="The Broad Institute Genome Sequencing Center for Infectious Disease"/>
            <person name="Wu L."/>
            <person name="Ma J."/>
        </authorList>
    </citation>
    <scope>NUCLEOTIDE SEQUENCE [LARGE SCALE GENOMIC DNA]</scope>
    <source>
        <strain evidence="2">JCM 16227</strain>
    </source>
</reference>
<name>A0ABP5UE73_9ACTN</name>
<evidence type="ECO:0000313" key="1">
    <source>
        <dbReference type="EMBL" id="GAA2376366.1"/>
    </source>
</evidence>
<dbReference type="EMBL" id="BAAARB010000005">
    <property type="protein sequence ID" value="GAA2376366.1"/>
    <property type="molecule type" value="Genomic_DNA"/>
</dbReference>